<dbReference type="PANTHER" id="PTHR20961">
    <property type="entry name" value="GLYCOSYLTRANSFERASE"/>
    <property type="match status" value="1"/>
</dbReference>
<dbReference type="InterPro" id="IPR007657">
    <property type="entry name" value="Glycosyltransferase_61"/>
</dbReference>
<reference evidence="6" key="1">
    <citation type="submission" date="2020-06" db="EMBL/GenBank/DDBJ databases">
        <authorList>
            <person name="Li T."/>
            <person name="Hu X."/>
            <person name="Zhang T."/>
            <person name="Song X."/>
            <person name="Zhang H."/>
            <person name="Dai N."/>
            <person name="Sheng W."/>
            <person name="Hou X."/>
            <person name="Wei L."/>
        </authorList>
    </citation>
    <scope>NUCLEOTIDE SEQUENCE</scope>
    <source>
        <strain evidence="6">K16</strain>
        <tissue evidence="6">Leaf</tissue>
    </source>
</reference>
<evidence type="ECO:0000256" key="4">
    <source>
        <dbReference type="ARBA" id="ARBA00023180"/>
    </source>
</evidence>
<evidence type="ECO:0000256" key="1">
    <source>
        <dbReference type="ARBA" id="ARBA00004323"/>
    </source>
</evidence>
<evidence type="ECO:0000313" key="6">
    <source>
        <dbReference type="EMBL" id="KAK4395778.1"/>
    </source>
</evidence>
<accession>A0AAE2BSB3</accession>
<comment type="subcellular location">
    <subcellularLocation>
        <location evidence="1">Golgi apparatus membrane</location>
        <topology evidence="1">Single-pass type II membrane protein</topology>
    </subcellularLocation>
</comment>
<keyword evidence="3" id="KW-0808">Transferase</keyword>
<dbReference type="Pfam" id="PF04577">
    <property type="entry name" value="Glyco_transf_61"/>
    <property type="match status" value="1"/>
</dbReference>
<dbReference type="PANTHER" id="PTHR20961:SF5">
    <property type="entry name" value="GLYCOSYLTRANSFERASE-RELATED"/>
    <property type="match status" value="1"/>
</dbReference>
<organism evidence="6 7">
    <name type="scientific">Sesamum angolense</name>
    <dbReference type="NCBI Taxonomy" id="2727404"/>
    <lineage>
        <taxon>Eukaryota</taxon>
        <taxon>Viridiplantae</taxon>
        <taxon>Streptophyta</taxon>
        <taxon>Embryophyta</taxon>
        <taxon>Tracheophyta</taxon>
        <taxon>Spermatophyta</taxon>
        <taxon>Magnoliopsida</taxon>
        <taxon>eudicotyledons</taxon>
        <taxon>Gunneridae</taxon>
        <taxon>Pentapetalae</taxon>
        <taxon>asterids</taxon>
        <taxon>lamiids</taxon>
        <taxon>Lamiales</taxon>
        <taxon>Pedaliaceae</taxon>
        <taxon>Sesamum</taxon>
    </lineage>
</organism>
<name>A0AAE2BSB3_9LAMI</name>
<feature type="domain" description="Glycosyltransferase 61 catalytic" evidence="5">
    <location>
        <begin position="235"/>
        <end position="355"/>
    </location>
</feature>
<proteinExistence type="predicted"/>
<keyword evidence="4" id="KW-0325">Glycoprotein</keyword>
<sequence length="448" mass="51579">MVYESTFSRSFRKEELRKLGCAAFSFAFSWDLAFTRFPTNPSNITSYLSNQGHVHEQFFQFKEHVSNSNIEIAKSIYNLSNSKSDVFEITGDIRIHGNSSTIFIASHLEGELNSWTTKPYARKGDNYGMEYVRTWKINNVAENLPDCSQHSSIPAIVFSTGGYCGNHFHDFTDMLIPLFLTARQFHGTVLFLIADKRSSWIAKYRMVLEKLSKYDIVEIEKENQVLCFVRVIVGLKAHKEFGINPLESPHYSMAEFRQFLRSTYSLGRESVIDCRPRCRTRPRMLIISRKQNRFITNENEVANLARSMGFDVVVEETESNMPTAAKLVNTFDVLMGVHGAGLTNMVFLPENAVVIQIIPFGAELWAKPYFQLPAEDMKLRYLEYKVSLNESSLLGKYPVDSEVYRDPNAIYKKGFIGFHSVYLSNQNVTLNFRRFRKTVLKVMEIIQH</sequence>
<keyword evidence="2" id="KW-0328">Glycosyltransferase</keyword>
<reference evidence="6" key="2">
    <citation type="journal article" date="2024" name="Plant">
        <title>Genomic evolution and insights into agronomic trait innovations of Sesamum species.</title>
        <authorList>
            <person name="Miao H."/>
            <person name="Wang L."/>
            <person name="Qu L."/>
            <person name="Liu H."/>
            <person name="Sun Y."/>
            <person name="Le M."/>
            <person name="Wang Q."/>
            <person name="Wei S."/>
            <person name="Zheng Y."/>
            <person name="Lin W."/>
            <person name="Duan Y."/>
            <person name="Cao H."/>
            <person name="Xiong S."/>
            <person name="Wang X."/>
            <person name="Wei L."/>
            <person name="Li C."/>
            <person name="Ma Q."/>
            <person name="Ju M."/>
            <person name="Zhao R."/>
            <person name="Li G."/>
            <person name="Mu C."/>
            <person name="Tian Q."/>
            <person name="Mei H."/>
            <person name="Zhang T."/>
            <person name="Gao T."/>
            <person name="Zhang H."/>
        </authorList>
    </citation>
    <scope>NUCLEOTIDE SEQUENCE</scope>
    <source>
        <strain evidence="6">K16</strain>
    </source>
</reference>
<protein>
    <submittedName>
        <fullName evidence="6">Alpha-1,3-arabinosyltransferase XAT3</fullName>
    </submittedName>
</protein>
<dbReference type="AlphaFoldDB" id="A0AAE2BSB3"/>
<dbReference type="EMBL" id="JACGWL010000009">
    <property type="protein sequence ID" value="KAK4395778.1"/>
    <property type="molecule type" value="Genomic_DNA"/>
</dbReference>
<evidence type="ECO:0000313" key="7">
    <source>
        <dbReference type="Proteomes" id="UP001289374"/>
    </source>
</evidence>
<gene>
    <name evidence="6" type="ORF">Sango_1732100</name>
</gene>
<dbReference type="InterPro" id="IPR049625">
    <property type="entry name" value="Glyco_transf_61_cat"/>
</dbReference>
<evidence type="ECO:0000256" key="3">
    <source>
        <dbReference type="ARBA" id="ARBA00022679"/>
    </source>
</evidence>
<dbReference type="GO" id="GO:0016763">
    <property type="term" value="F:pentosyltransferase activity"/>
    <property type="evidence" value="ECO:0007669"/>
    <property type="project" value="UniProtKB-ARBA"/>
</dbReference>
<keyword evidence="7" id="KW-1185">Reference proteome</keyword>
<dbReference type="GO" id="GO:0000139">
    <property type="term" value="C:Golgi membrane"/>
    <property type="evidence" value="ECO:0007669"/>
    <property type="project" value="UniProtKB-SubCell"/>
</dbReference>
<comment type="caution">
    <text evidence="6">The sequence shown here is derived from an EMBL/GenBank/DDBJ whole genome shotgun (WGS) entry which is preliminary data.</text>
</comment>
<evidence type="ECO:0000259" key="5">
    <source>
        <dbReference type="Pfam" id="PF04577"/>
    </source>
</evidence>
<dbReference type="Proteomes" id="UP001289374">
    <property type="component" value="Unassembled WGS sequence"/>
</dbReference>
<evidence type="ECO:0000256" key="2">
    <source>
        <dbReference type="ARBA" id="ARBA00022676"/>
    </source>
</evidence>